<gene>
    <name evidence="1" type="ORF">MML48_9g00001966</name>
</gene>
<keyword evidence="2" id="KW-1185">Reference proteome</keyword>
<evidence type="ECO:0000313" key="1">
    <source>
        <dbReference type="EMBL" id="KAI4454798.1"/>
    </source>
</evidence>
<sequence length="2228" mass="249246">MLPSDEVDCIETEEEEYDALNDETFGGLEDGSNLDDWERQHEELAEIAESSRHSEQLEKSISKPSLDDFHAWTANITIEDDDILEYLDLIKYVPKRIASRSLTEIKPQEIKNQNVNHVIPIGTQNAATAPSNSVPKNICTVEELERGLLNNRFSKPQPHVPPQIQHPLFPPPHQALPRLPPGIHPLNLPPPLRNIPPIPPHLNLPPGLVRMMSPFPGGVPGPHNGPHMHPHRMMGHGGVQFPVNHPFNFPPPPRNPNIQNMNHMNRNHMPRNNNVNNIKLKPDNAICDPIEIIRDEYAGLMTNREKQWLLNIQLSQLNTGTPYFDDYYYTVFKERKAKNNKENQQHNPHHEKNQRYHRGSRDHYRNNDRQETPNPILPRVYTPLQFENSLGKLQCGSVTAPRKIIDMDVVTLEKDQESVTVSRDTRKTKQLLLELEALYSLILKAEDLSNPTALTNMEKLRELKQKQRLRELEAAPTPEQKQEVLKLLQQESIPVVENPHDYFSKVVNGLMQDEKYSSFLNIRKGKMLLLRILPHLNVESFSNQLSELWLKVLLSIPIIGRRDTAGDNLLPRLHPFFKRYIQTCKMADILEIASNITEVVPRQENNNRSTPLSHQGKTPLHFIIGNKFGMSSLVTMLVRSEYLISSDNSNEKQQSDWFNFVVSWSDTLSIAVNVATPIEQIPMQIFTKHYTAGEMTTEDRKKFYCREWAFQKLSHCLDQRPISKTCGALLLGGPGCGKTTFCSELCWPSQGPSGRQQRALNRRLLCYHFLQGHNEKSLSLSEFVRSLVTQILNHSTESHKERSMRRKLANEAKIRHENLQTNERSEILDSESDYSLSMPKESNNLGQESLYSNVYAENVLSSSVEKTNQAPPIPNLPVNPRTLIADAYLEKLKSDSEIQIALRAKNIELNPDDCLKRALLFPLLEIDPPKTSLFILIDSIDEHSFIYSNSTLTRSKPRERSSQSRTIAELLANHHHLFPQWLLLVCTARKQSKSIAKMFTGFRKLSLDDLRKSQVVRDVQQYILARLDQENSLRQHISRDTAEMLNQLHIKSNGCFLYLEKVLDGVSDNFIVLREVREIPGTLNGLYLWLSQRLFNRRQFAKVQPLLNVILAAKCALTEPLLYDIIKVNNNKMSLEDFKKRFYLLRRILIISKSGTIRLFHHSFAEWLLDIKHCTQKYLCNIFHGHCILAMYYTLHAKYLSNQEIYDYAFHLSRMEQYLNEKPEQRCPNIVYKMNQDRNNYSGNSLEKTSTEIYSDLKALQELTKFDSTAYEKELCFGLENVQTLDTSYVETENSFGQNNLDQCPLNLDLNVARSSDTNEDKFENINLKSPTSDKQPKCPIYAEVRKDKNKIVVDETKINNDLNSGGGENGANTAKTSVDVHTLTVLWLIFSGCNVEECLLEGNEMAGVNFGAFLPTDPKVMKLLLEAGAVEQSDVEGCDYESQISLATTSSEPSPEPIFDLQDIHGQAALHVAARLGQAQVVKKLVLIRDQADVDGWTPLRAAAWGGHTEVVELLVKHGCSLDSMDAENRTALRAASWSGHEEIVKILLQNGANVNLTDHEGRTALIAAAYMGHSEIVEHLLDFGADINHADADGRTALSVAALCAPRSPGTSVVATLLERGLADVCELLLENEADVDHCDHGGRSPLWAAASMGHAPVVALLLFWGCCIDSMDSEGRTVLSVAAAQGCVEVVRQLLDRGLDEQHRDNSGWTPLHYAAFEGHQDVCEALVEAGARIEETDNEGKAPLVLAAQGGHTALVNSFLDKYNAPCDQRPHDGKTALRLAALEGHYDVVQILLSNGADINSKDADGRSTLYVLSLDNRLAMAKYFLQQGSDVETRDLEQGRTPLHVSAWQGHTEMVSLLLTCGRAQVDACDLENRTALHSASWQGHSDIVKLLLEHGAVPDHTCNQGATALGIAAQEGHETCVVALLEHGADPNHSDACGRNALRVAAKSGHRGVVRLLEEYNIRSHKVAAHTSSSANSITSGSTSETKPSSGGGGGGGLYPAAADWSDQQRRSMVSLGNHSSNSKSSSNLTGSSQSSRHGERQREPPPNTQIQEISLQPLSFTQQLQQCSRGGKTRPLSKLLSPLQSEPQSPIYASPPLSPVHDAPNMFGAMNIYQPVLRHNNFAKAPDTHFARDTHMRIILGNLGNSAGNKADKKSNADSNITQSNSKPKRNGIVTNPALRLVANVKNGLDNAAANLRKSASGANPSQKTNSFHWRKETPL</sequence>
<accession>A0ACB9SHJ7</accession>
<protein>
    <submittedName>
        <fullName evidence="1">Ankyrin repeat-containing</fullName>
    </submittedName>
</protein>
<organism evidence="1 2">
    <name type="scientific">Holotrichia oblita</name>
    <name type="common">Chafer beetle</name>
    <dbReference type="NCBI Taxonomy" id="644536"/>
    <lineage>
        <taxon>Eukaryota</taxon>
        <taxon>Metazoa</taxon>
        <taxon>Ecdysozoa</taxon>
        <taxon>Arthropoda</taxon>
        <taxon>Hexapoda</taxon>
        <taxon>Insecta</taxon>
        <taxon>Pterygota</taxon>
        <taxon>Neoptera</taxon>
        <taxon>Endopterygota</taxon>
        <taxon>Coleoptera</taxon>
        <taxon>Polyphaga</taxon>
        <taxon>Scarabaeiformia</taxon>
        <taxon>Scarabaeidae</taxon>
        <taxon>Melolonthinae</taxon>
        <taxon>Holotrichia</taxon>
    </lineage>
</organism>
<dbReference type="Proteomes" id="UP001056778">
    <property type="component" value="Chromosome 9"/>
</dbReference>
<name>A0ACB9SHJ7_HOLOL</name>
<reference evidence="1" key="1">
    <citation type="submission" date="2022-04" db="EMBL/GenBank/DDBJ databases">
        <title>Chromosome-scale genome assembly of Holotrichia oblita Faldermann.</title>
        <authorList>
            <person name="Rongchong L."/>
        </authorList>
    </citation>
    <scope>NUCLEOTIDE SEQUENCE</scope>
    <source>
        <strain evidence="1">81SQS9</strain>
    </source>
</reference>
<evidence type="ECO:0000313" key="2">
    <source>
        <dbReference type="Proteomes" id="UP001056778"/>
    </source>
</evidence>
<proteinExistence type="predicted"/>
<dbReference type="EMBL" id="CM043023">
    <property type="protein sequence ID" value="KAI4454798.1"/>
    <property type="molecule type" value="Genomic_DNA"/>
</dbReference>
<comment type="caution">
    <text evidence="1">The sequence shown here is derived from an EMBL/GenBank/DDBJ whole genome shotgun (WGS) entry which is preliminary data.</text>
</comment>